<feature type="transmembrane region" description="Helical" evidence="7">
    <location>
        <begin position="40"/>
        <end position="58"/>
    </location>
</feature>
<evidence type="ECO:0000256" key="3">
    <source>
        <dbReference type="ARBA" id="ARBA00022723"/>
    </source>
</evidence>
<evidence type="ECO:0000256" key="1">
    <source>
        <dbReference type="ARBA" id="ARBA00022448"/>
    </source>
</evidence>
<gene>
    <name evidence="9" type="primary">ccoG</name>
    <name evidence="9" type="ORF">DT594_02445</name>
</gene>
<dbReference type="PROSITE" id="PS00198">
    <property type="entry name" value="4FE4S_FER_1"/>
    <property type="match status" value="1"/>
</dbReference>
<comment type="caution">
    <text evidence="9">The sequence shown here is derived from an EMBL/GenBank/DDBJ whole genome shotgun (WGS) entry which is preliminary data.</text>
</comment>
<dbReference type="PROSITE" id="PS51379">
    <property type="entry name" value="4FE4S_FER_2"/>
    <property type="match status" value="1"/>
</dbReference>
<keyword evidence="7" id="KW-0812">Transmembrane</keyword>
<dbReference type="Gene3D" id="2.60.40.10">
    <property type="entry name" value="Immunoglobulins"/>
    <property type="match status" value="1"/>
</dbReference>
<dbReference type="SUPFAM" id="SSF54862">
    <property type="entry name" value="4Fe-4S ferredoxins"/>
    <property type="match status" value="1"/>
</dbReference>
<sequence>MSEKIPVKNVTPPGQVQTYDLYAKRDKIQTRSYQGFFRNVRLIGVGLLFLLYFGTAWLDWGGRQAVLFDLPARQFHIFSATFQPEDFFLLSFLLIICAFGLFFITVFAGRIWCGYTCPQTVWTWIFMWAEKVTEGERNARIKLDKQPMNANKLARRTAKHSIWLSVSVVTALTFVGYFTPIRELVPDTFTLQINGWTLFWVFFFTMATYINAGWLREQVCFYMCPYGRFQSVMFDKDTLIVAYDPRRGEQRGPRKKGVEPAAVGLGDCVDCNMCVQVCPTGIDIRDGLQYECIQCAACVDACDDIMDKMNYPRGLISYTTEHNLSGEKTQVIRPRLLGYGAALAIMIGLFIVTVTSLSEVSLDVQRDRNVLFREARGGDIENVYIVRIFNKAQQERTFDLSIEGHPELEMNLPDNRLTVEANGHLQLPVNVQLDPAFLESTNMPVNFRVTAEDDPEVTTLSESRFMGPNLR</sequence>
<keyword evidence="2" id="KW-0004">4Fe-4S</keyword>
<keyword evidence="7" id="KW-0472">Membrane</keyword>
<dbReference type="InterPro" id="IPR013783">
    <property type="entry name" value="Ig-like_fold"/>
</dbReference>
<proteinExistence type="predicted"/>
<name>A0A7V7KY05_9GAMM</name>
<dbReference type="OrthoDB" id="9811700at2"/>
<dbReference type="Proteomes" id="UP000463138">
    <property type="component" value="Unassembled WGS sequence"/>
</dbReference>
<dbReference type="RefSeq" id="WP_149331208.1">
    <property type="nucleotide sequence ID" value="NZ_QOVF01000001.1"/>
</dbReference>
<evidence type="ECO:0000256" key="5">
    <source>
        <dbReference type="ARBA" id="ARBA00023004"/>
    </source>
</evidence>
<feature type="transmembrane region" description="Helical" evidence="7">
    <location>
        <begin position="336"/>
        <end position="357"/>
    </location>
</feature>
<evidence type="ECO:0000259" key="8">
    <source>
        <dbReference type="PROSITE" id="PS51379"/>
    </source>
</evidence>
<dbReference type="InterPro" id="IPR017896">
    <property type="entry name" value="4Fe4S_Fe-S-bd"/>
</dbReference>
<evidence type="ECO:0000256" key="7">
    <source>
        <dbReference type="SAM" id="Phobius"/>
    </source>
</evidence>
<protein>
    <submittedName>
        <fullName evidence="9">Cytochrome c oxidase accessory protein CcoG</fullName>
    </submittedName>
</protein>
<accession>A0A7V7KY05</accession>
<keyword evidence="3" id="KW-0479">Metal-binding</keyword>
<dbReference type="GO" id="GO:0051539">
    <property type="term" value="F:4 iron, 4 sulfur cluster binding"/>
    <property type="evidence" value="ECO:0007669"/>
    <property type="project" value="UniProtKB-KW"/>
</dbReference>
<evidence type="ECO:0000313" key="10">
    <source>
        <dbReference type="Proteomes" id="UP000463138"/>
    </source>
</evidence>
<evidence type="ECO:0000256" key="2">
    <source>
        <dbReference type="ARBA" id="ARBA00022485"/>
    </source>
</evidence>
<feature type="transmembrane region" description="Helical" evidence="7">
    <location>
        <begin position="87"/>
        <end position="108"/>
    </location>
</feature>
<dbReference type="InterPro" id="IPR017900">
    <property type="entry name" value="4Fe4S_Fe_S_CS"/>
</dbReference>
<dbReference type="InterPro" id="IPR051684">
    <property type="entry name" value="Electron_Trans/Redox"/>
</dbReference>
<evidence type="ECO:0000256" key="4">
    <source>
        <dbReference type="ARBA" id="ARBA00022982"/>
    </source>
</evidence>
<evidence type="ECO:0000256" key="6">
    <source>
        <dbReference type="ARBA" id="ARBA00023014"/>
    </source>
</evidence>
<feature type="transmembrane region" description="Helical" evidence="7">
    <location>
        <begin position="193"/>
        <end position="215"/>
    </location>
</feature>
<dbReference type="AlphaFoldDB" id="A0A7V7KY05"/>
<keyword evidence="6" id="KW-0411">Iron-sulfur</keyword>
<dbReference type="PANTHER" id="PTHR30176">
    <property type="entry name" value="FERREDOXIN-TYPE PROTEIN NAPH"/>
    <property type="match status" value="1"/>
</dbReference>
<keyword evidence="10" id="KW-1185">Reference proteome</keyword>
<dbReference type="PANTHER" id="PTHR30176:SF3">
    <property type="entry name" value="FERREDOXIN-TYPE PROTEIN NAPH"/>
    <property type="match status" value="1"/>
</dbReference>
<feature type="transmembrane region" description="Helical" evidence="7">
    <location>
        <begin position="162"/>
        <end position="181"/>
    </location>
</feature>
<evidence type="ECO:0000313" key="9">
    <source>
        <dbReference type="EMBL" id="KAA0696237.1"/>
    </source>
</evidence>
<keyword evidence="1" id="KW-0813">Transport</keyword>
<dbReference type="InterPro" id="IPR032879">
    <property type="entry name" value="FixG_C"/>
</dbReference>
<reference evidence="9 10" key="1">
    <citation type="submission" date="2018-07" db="EMBL/GenBank/DDBJ databases">
        <title>Pseudomonas laoshanensis sp. nov., isolated from soil.</title>
        <authorList>
            <person name="Sun J."/>
            <person name="Yu L."/>
            <person name="Wang M."/>
            <person name="Zhang C."/>
        </authorList>
    </citation>
    <scope>NUCLEOTIDE SEQUENCE [LARGE SCALE GENOMIC DNA]</scope>
    <source>
        <strain evidence="9 10">Y22</strain>
    </source>
</reference>
<feature type="domain" description="4Fe-4S ferredoxin-type" evidence="8">
    <location>
        <begin position="259"/>
        <end position="287"/>
    </location>
</feature>
<dbReference type="NCBIfam" id="TIGR02745">
    <property type="entry name" value="ccoG_rdxA_fixG"/>
    <property type="match status" value="1"/>
</dbReference>
<keyword evidence="5" id="KW-0408">Iron</keyword>
<organism evidence="9 10">
    <name type="scientific">Halopseudomonas laoshanensis</name>
    <dbReference type="NCBI Taxonomy" id="2268758"/>
    <lineage>
        <taxon>Bacteria</taxon>
        <taxon>Pseudomonadati</taxon>
        <taxon>Pseudomonadota</taxon>
        <taxon>Gammaproteobacteria</taxon>
        <taxon>Pseudomonadales</taxon>
        <taxon>Pseudomonadaceae</taxon>
        <taxon>Halopseudomonas</taxon>
    </lineage>
</organism>
<keyword evidence="4" id="KW-0249">Electron transport</keyword>
<dbReference type="GO" id="GO:0005886">
    <property type="term" value="C:plasma membrane"/>
    <property type="evidence" value="ECO:0007669"/>
    <property type="project" value="TreeGrafter"/>
</dbReference>
<dbReference type="InterPro" id="IPR014116">
    <property type="entry name" value="Cyt_c_oxidase_cbb3_FixG"/>
</dbReference>
<dbReference type="GO" id="GO:0046872">
    <property type="term" value="F:metal ion binding"/>
    <property type="evidence" value="ECO:0007669"/>
    <property type="project" value="UniProtKB-KW"/>
</dbReference>
<dbReference type="EMBL" id="QOVF01000001">
    <property type="protein sequence ID" value="KAA0696237.1"/>
    <property type="molecule type" value="Genomic_DNA"/>
</dbReference>
<dbReference type="Pfam" id="PF13746">
    <property type="entry name" value="Fer4_18"/>
    <property type="match status" value="1"/>
</dbReference>
<keyword evidence="7" id="KW-1133">Transmembrane helix</keyword>
<dbReference type="Pfam" id="PF11614">
    <property type="entry name" value="FixG_C"/>
    <property type="match status" value="1"/>
</dbReference>